<dbReference type="InterPro" id="IPR036291">
    <property type="entry name" value="NAD(P)-bd_dom_sf"/>
</dbReference>
<comment type="caution">
    <text evidence="4">The sequence shown here is derived from an EMBL/GenBank/DDBJ whole genome shotgun (WGS) entry which is preliminary data.</text>
</comment>
<reference evidence="4" key="1">
    <citation type="submission" date="2021-03" db="EMBL/GenBank/DDBJ databases">
        <title>Chromosome level genome of the anhydrobiotic midge Polypedilum vanderplanki.</title>
        <authorList>
            <person name="Yoshida Y."/>
            <person name="Kikawada T."/>
            <person name="Gusev O."/>
        </authorList>
    </citation>
    <scope>NUCLEOTIDE SEQUENCE</scope>
    <source>
        <strain evidence="4">NIAS01</strain>
        <tissue evidence="4">Whole body or cell culture</tissue>
    </source>
</reference>
<evidence type="ECO:0008006" key="6">
    <source>
        <dbReference type="Google" id="ProtNLM"/>
    </source>
</evidence>
<dbReference type="OrthoDB" id="1933717at2759"/>
<dbReference type="PANTHER" id="PTHR43115">
    <property type="entry name" value="DEHYDROGENASE/REDUCTASE SDR FAMILY MEMBER 11"/>
    <property type="match status" value="1"/>
</dbReference>
<keyword evidence="5" id="KW-1185">Reference proteome</keyword>
<evidence type="ECO:0000256" key="2">
    <source>
        <dbReference type="ARBA" id="ARBA00023002"/>
    </source>
</evidence>
<sequence>MEKWQNKIAVVTGASSGIGEAIVKSLASYRLQVIGLARKVEKIPSCEGRVTAIKCDISDLDEIKRVFKEIEEKFGIIHILVNNAGVSLYKNILDPCDEITRRINQVIDTNFKGLVHCTREGVQLIKKSNENGVVINIGSILDTIIPFPNPSTIYPATKHAVRAFTEIVRQELILTGNEKIKLCNISPGVVKTNIAKACGRENPEEHYNSLPHLESEDISQSVIYVLSTSHNVNVTQITIKPVGERF</sequence>
<evidence type="ECO:0000313" key="4">
    <source>
        <dbReference type="EMBL" id="KAG5684969.1"/>
    </source>
</evidence>
<gene>
    <name evidence="4" type="ORF">PVAND_014174</name>
</gene>
<keyword evidence="2" id="KW-0560">Oxidoreductase</keyword>
<comment type="similarity">
    <text evidence="1 3">Belongs to the short-chain dehydrogenases/reductases (SDR) family.</text>
</comment>
<dbReference type="FunFam" id="3.40.50.720:FF:000047">
    <property type="entry name" value="NADP-dependent L-serine/L-allo-threonine dehydrogenase"/>
    <property type="match status" value="1"/>
</dbReference>
<evidence type="ECO:0000313" key="5">
    <source>
        <dbReference type="Proteomes" id="UP001107558"/>
    </source>
</evidence>
<dbReference type="InterPro" id="IPR002347">
    <property type="entry name" value="SDR_fam"/>
</dbReference>
<evidence type="ECO:0000256" key="1">
    <source>
        <dbReference type="ARBA" id="ARBA00006484"/>
    </source>
</evidence>
<proteinExistence type="inferred from homology"/>
<evidence type="ECO:0000256" key="3">
    <source>
        <dbReference type="RuleBase" id="RU000363"/>
    </source>
</evidence>
<dbReference type="PROSITE" id="PS00061">
    <property type="entry name" value="ADH_SHORT"/>
    <property type="match status" value="1"/>
</dbReference>
<dbReference type="InterPro" id="IPR020904">
    <property type="entry name" value="Sc_DH/Rdtase_CS"/>
</dbReference>
<dbReference type="SUPFAM" id="SSF51735">
    <property type="entry name" value="NAD(P)-binding Rossmann-fold domains"/>
    <property type="match status" value="1"/>
</dbReference>
<dbReference type="PRINTS" id="PR00080">
    <property type="entry name" value="SDRFAMILY"/>
</dbReference>
<dbReference type="PRINTS" id="PR00081">
    <property type="entry name" value="GDHRDH"/>
</dbReference>
<dbReference type="AlphaFoldDB" id="A0A9J6CRY2"/>
<dbReference type="GO" id="GO:0016616">
    <property type="term" value="F:oxidoreductase activity, acting on the CH-OH group of donors, NAD or NADP as acceptor"/>
    <property type="evidence" value="ECO:0007669"/>
    <property type="project" value="UniProtKB-ARBA"/>
</dbReference>
<dbReference type="Pfam" id="PF00106">
    <property type="entry name" value="adh_short"/>
    <property type="match status" value="1"/>
</dbReference>
<name>A0A9J6CRY2_POLVA</name>
<dbReference type="Proteomes" id="UP001107558">
    <property type="component" value="Chromosome 1"/>
</dbReference>
<dbReference type="EMBL" id="JADBJN010000001">
    <property type="protein sequence ID" value="KAG5684969.1"/>
    <property type="molecule type" value="Genomic_DNA"/>
</dbReference>
<dbReference type="Gene3D" id="3.40.50.720">
    <property type="entry name" value="NAD(P)-binding Rossmann-like Domain"/>
    <property type="match status" value="1"/>
</dbReference>
<accession>A0A9J6CRY2</accession>
<organism evidence="4 5">
    <name type="scientific">Polypedilum vanderplanki</name>
    <name type="common">Sleeping chironomid midge</name>
    <dbReference type="NCBI Taxonomy" id="319348"/>
    <lineage>
        <taxon>Eukaryota</taxon>
        <taxon>Metazoa</taxon>
        <taxon>Ecdysozoa</taxon>
        <taxon>Arthropoda</taxon>
        <taxon>Hexapoda</taxon>
        <taxon>Insecta</taxon>
        <taxon>Pterygota</taxon>
        <taxon>Neoptera</taxon>
        <taxon>Endopterygota</taxon>
        <taxon>Diptera</taxon>
        <taxon>Nematocera</taxon>
        <taxon>Chironomoidea</taxon>
        <taxon>Chironomidae</taxon>
        <taxon>Chironominae</taxon>
        <taxon>Polypedilum</taxon>
        <taxon>Polypedilum</taxon>
    </lineage>
</organism>
<dbReference type="PANTHER" id="PTHR43115:SF4">
    <property type="entry name" value="DEHYDROGENASE_REDUCTASE SDR FAMILY MEMBER 11"/>
    <property type="match status" value="1"/>
</dbReference>
<protein>
    <recommendedName>
        <fullName evidence="6">Short-chain dehydrogenase/reductase SDR</fullName>
    </recommendedName>
</protein>